<dbReference type="AlphaFoldDB" id="A0A975GC68"/>
<name>A0A975GC68_9BACT</name>
<evidence type="ECO:0000313" key="1">
    <source>
        <dbReference type="EMBL" id="QSZ40973.1"/>
    </source>
</evidence>
<evidence type="ECO:0000313" key="2">
    <source>
        <dbReference type="Proteomes" id="UP000671852"/>
    </source>
</evidence>
<dbReference type="Pfam" id="PF18506">
    <property type="entry name" value="RelB-like"/>
    <property type="match status" value="1"/>
</dbReference>
<organism evidence="1 2">
    <name type="scientific">Sulfurimonas aquatica</name>
    <dbReference type="NCBI Taxonomy" id="2672570"/>
    <lineage>
        <taxon>Bacteria</taxon>
        <taxon>Pseudomonadati</taxon>
        <taxon>Campylobacterota</taxon>
        <taxon>Epsilonproteobacteria</taxon>
        <taxon>Campylobacterales</taxon>
        <taxon>Sulfurimonadaceae</taxon>
        <taxon>Sulfurimonas</taxon>
    </lineage>
</organism>
<sequence length="66" mass="7525">MTMPVNLHPQYITNDNGEKVSVVIDMKEFQSMLEDIEDLTAIADRKDEETTSHAKFLEELRADGTL</sequence>
<protein>
    <recommendedName>
        <fullName evidence="3">Type II toxin-antitoxin system Phd/YefM family antitoxin</fullName>
    </recommendedName>
</protein>
<dbReference type="InterPro" id="IPR049537">
    <property type="entry name" value="RelB-like"/>
</dbReference>
<reference evidence="1" key="1">
    <citation type="submission" date="2019-11" db="EMBL/GenBank/DDBJ databases">
        <authorList>
            <person name="Kojima H."/>
        </authorList>
    </citation>
    <scope>NUCLEOTIDE SEQUENCE</scope>
    <source>
        <strain evidence="1">H1576</strain>
    </source>
</reference>
<gene>
    <name evidence="1" type="ORF">GJV85_02195</name>
</gene>
<keyword evidence="2" id="KW-1185">Reference proteome</keyword>
<dbReference type="RefSeq" id="WP_207562246.1">
    <property type="nucleotide sequence ID" value="NZ_CP046072.1"/>
</dbReference>
<proteinExistence type="predicted"/>
<dbReference type="KEGG" id="saqt:GJV85_02195"/>
<reference evidence="1" key="2">
    <citation type="submission" date="2021-04" db="EMBL/GenBank/DDBJ databases">
        <title>Isolation and characterization of a novel species of the genus Sulfurimonas.</title>
        <authorList>
            <person name="Fukui M."/>
        </authorList>
    </citation>
    <scope>NUCLEOTIDE SEQUENCE</scope>
    <source>
        <strain evidence="1">H1576</strain>
    </source>
</reference>
<dbReference type="EMBL" id="CP046072">
    <property type="protein sequence ID" value="QSZ40973.1"/>
    <property type="molecule type" value="Genomic_DNA"/>
</dbReference>
<accession>A0A975GC68</accession>
<dbReference type="Proteomes" id="UP000671852">
    <property type="component" value="Chromosome"/>
</dbReference>
<evidence type="ECO:0008006" key="3">
    <source>
        <dbReference type="Google" id="ProtNLM"/>
    </source>
</evidence>